<feature type="compositionally biased region" description="Basic residues" evidence="1">
    <location>
        <begin position="403"/>
        <end position="415"/>
    </location>
</feature>
<dbReference type="PANTHER" id="PTHR23362">
    <property type="entry name" value="L-PLASTIN-RELATED"/>
    <property type="match status" value="1"/>
</dbReference>
<dbReference type="FunCoup" id="G0MFW1">
    <property type="interactions" value="2112"/>
</dbReference>
<dbReference type="Proteomes" id="UP000008068">
    <property type="component" value="Unassembled WGS sequence"/>
</dbReference>
<sequence>MSEAFSKRWTTDPDYIDLLNFLIDKTENVKPPMNLLQLAREFKGKNGGAGTVNCLKHRIVTVRTKIHCFEHIDTNTKVKLLFALSSTVNADFLNELNKDAVVKFDDKKRITYYKPNDGNLELRGAHSQPAKRNHGKLIIDYFEKKNNGVPKDEEEKEMGNLIEFITEKCENIDSPLNIRQLSKDFNNHFGISRAFSCIHKKIKRYCHEIQKTEFLDTPSKVKQLFGLSARLDWDYLEKLRKDAVVEVDDLIRIKKYASNNGLLTLHGDHSRSAKYKLAWIESEKKRKTVKNYCNSGDEDEESKKEDGYSEEESDEYSSEEFDSEFYSDYENNYPDEPEDYVKTSKESDDFDDGTPIRNRSPTEISIADNLDFGTPNEKSHRTEEIKMGGDEKNDPGILGNKSVKTRYGRLSKRRHLDSEFSYGLASSRSSEAPASFESASSKPAKQKKIAIEKEQASSSSNQSRSSSKSIRRYSEDSSFPSFSKESGESIENQEDPRAEDNSSDYHSPRIQEIEDYDYNPREDNTPESSSTDNRLGEPELSAAEDPDPNNDTQNTDNRSNAVAPELHPKKGSLAHQNETNSTPPTNEKEVISQEVPVKVENGEPIKVKDHPEDVKPEIAHNFKIKFFEAMKSLILFLDTPSLSDLKTKIYQKIRKVKRSNGVLQNNELIPALELLIARMANHSVMNISGSVESVSLIQFFCYLKASILNSKMIGVEGLLNKISGLIEKSQNKRISMVKVANALRATLDVDSF</sequence>
<dbReference type="SMART" id="SM00583">
    <property type="entry name" value="SPK"/>
    <property type="match status" value="2"/>
</dbReference>
<dbReference type="HOGENOM" id="CLU_021607_0_0_1"/>
<dbReference type="OrthoDB" id="5808641at2759"/>
<feature type="compositionally biased region" description="Low complexity" evidence="1">
    <location>
        <begin position="425"/>
        <end position="443"/>
    </location>
</feature>
<feature type="compositionally biased region" description="Basic and acidic residues" evidence="1">
    <location>
        <begin position="506"/>
        <end position="524"/>
    </location>
</feature>
<dbReference type="InterPro" id="IPR006570">
    <property type="entry name" value="SPK_dom"/>
</dbReference>
<dbReference type="STRING" id="135651.G0MFW1"/>
<dbReference type="EMBL" id="GL379792">
    <property type="protein sequence ID" value="EGT54322.1"/>
    <property type="molecule type" value="Genomic_DNA"/>
</dbReference>
<feature type="domain" description="SPK" evidence="2">
    <location>
        <begin position="14"/>
        <end position="124"/>
    </location>
</feature>
<dbReference type="PANTHER" id="PTHR23362:SF8">
    <property type="entry name" value="SPK DOMAIN-CONTAINING PROTEIN"/>
    <property type="match status" value="1"/>
</dbReference>
<dbReference type="Pfam" id="PF04435">
    <property type="entry name" value="SPK"/>
    <property type="match status" value="2"/>
</dbReference>
<gene>
    <name evidence="3" type="ORF">CAEBREN_00351</name>
</gene>
<evidence type="ECO:0000313" key="4">
    <source>
        <dbReference type="Proteomes" id="UP000008068"/>
    </source>
</evidence>
<accession>G0MFW1</accession>
<evidence type="ECO:0000259" key="2">
    <source>
        <dbReference type="SMART" id="SM00583"/>
    </source>
</evidence>
<proteinExistence type="predicted"/>
<feature type="compositionally biased region" description="Acidic residues" evidence="1">
    <location>
        <begin position="308"/>
        <end position="338"/>
    </location>
</feature>
<name>G0MFW1_CAEBE</name>
<dbReference type="AlphaFoldDB" id="G0MFW1"/>
<keyword evidence="4" id="KW-1185">Reference proteome</keyword>
<feature type="domain" description="SPK" evidence="2">
    <location>
        <begin position="157"/>
        <end position="267"/>
    </location>
</feature>
<reference evidence="4" key="1">
    <citation type="submission" date="2011-07" db="EMBL/GenBank/DDBJ databases">
        <authorList>
            <consortium name="Caenorhabditis brenneri Sequencing and Analysis Consortium"/>
            <person name="Wilson R.K."/>
        </authorList>
    </citation>
    <scope>NUCLEOTIDE SEQUENCE [LARGE SCALE GENOMIC DNA]</scope>
    <source>
        <strain evidence="4">PB2801</strain>
    </source>
</reference>
<evidence type="ECO:0000256" key="1">
    <source>
        <dbReference type="SAM" id="MobiDB-lite"/>
    </source>
</evidence>
<dbReference type="eggNOG" id="ENOG502TJN5">
    <property type="taxonomic scope" value="Eukaryota"/>
</dbReference>
<dbReference type="InParanoid" id="G0MFW1"/>
<feature type="region of interest" description="Disordered" evidence="1">
    <location>
        <begin position="291"/>
        <end position="594"/>
    </location>
</feature>
<dbReference type="InterPro" id="IPR053315">
    <property type="entry name" value="Peptidase_C14A"/>
</dbReference>
<evidence type="ECO:0000313" key="3">
    <source>
        <dbReference type="EMBL" id="EGT54322.1"/>
    </source>
</evidence>
<protein>
    <recommendedName>
        <fullName evidence="2">SPK domain-containing protein</fullName>
    </recommendedName>
</protein>
<feature type="compositionally biased region" description="Low complexity" evidence="1">
    <location>
        <begin position="457"/>
        <end position="468"/>
    </location>
</feature>
<feature type="compositionally biased region" description="Polar residues" evidence="1">
    <location>
        <begin position="574"/>
        <end position="585"/>
    </location>
</feature>
<organism evidence="4">
    <name type="scientific">Caenorhabditis brenneri</name>
    <name type="common">Nematode worm</name>
    <dbReference type="NCBI Taxonomy" id="135651"/>
    <lineage>
        <taxon>Eukaryota</taxon>
        <taxon>Metazoa</taxon>
        <taxon>Ecdysozoa</taxon>
        <taxon>Nematoda</taxon>
        <taxon>Chromadorea</taxon>
        <taxon>Rhabditida</taxon>
        <taxon>Rhabditina</taxon>
        <taxon>Rhabditomorpha</taxon>
        <taxon>Rhabditoidea</taxon>
        <taxon>Rhabditidae</taxon>
        <taxon>Peloderinae</taxon>
        <taxon>Caenorhabditis</taxon>
    </lineage>
</organism>
<feature type="compositionally biased region" description="Basic and acidic residues" evidence="1">
    <location>
        <begin position="377"/>
        <end position="394"/>
    </location>
</feature>